<dbReference type="InterPro" id="IPR054468">
    <property type="entry name" value="NrSPol-like_HBD"/>
</dbReference>
<dbReference type="RefSeq" id="WP_092639192.1">
    <property type="nucleotide sequence ID" value="NZ_FNID01000010.1"/>
</dbReference>
<evidence type="ECO:0000313" key="3">
    <source>
        <dbReference type="EMBL" id="SDN06952.1"/>
    </source>
</evidence>
<organism evidence="3 4">
    <name type="scientific">Acetanaerobacterium elongatum</name>
    <dbReference type="NCBI Taxonomy" id="258515"/>
    <lineage>
        <taxon>Bacteria</taxon>
        <taxon>Bacillati</taxon>
        <taxon>Bacillota</taxon>
        <taxon>Clostridia</taxon>
        <taxon>Eubacteriales</taxon>
        <taxon>Oscillospiraceae</taxon>
        <taxon>Acetanaerobacterium</taxon>
    </lineage>
</organism>
<accession>A0A1G9YCT3</accession>
<gene>
    <name evidence="3" type="ORF">SAMN05192585_11092</name>
</gene>
<reference evidence="3 4" key="1">
    <citation type="submission" date="2016-10" db="EMBL/GenBank/DDBJ databases">
        <authorList>
            <person name="de Groot N.N."/>
        </authorList>
    </citation>
    <scope>NUCLEOTIDE SEQUENCE [LARGE SCALE GENOMIC DNA]</scope>
    <source>
        <strain evidence="3 4">CGMCC 1.5012</strain>
    </source>
</reference>
<name>A0A1G9YCT3_9FIRM</name>
<dbReference type="AlphaFoldDB" id="A0A1G9YCT3"/>
<keyword evidence="4" id="KW-1185">Reference proteome</keyword>
<dbReference type="EMBL" id="FNID01000010">
    <property type="protein sequence ID" value="SDN06952.1"/>
    <property type="molecule type" value="Genomic_DNA"/>
</dbReference>
<dbReference type="Pfam" id="PF22763">
    <property type="entry name" value="NrS1-1_pol-like_HBD"/>
    <property type="match status" value="1"/>
</dbReference>
<evidence type="ECO:0000256" key="1">
    <source>
        <dbReference type="SAM" id="MobiDB-lite"/>
    </source>
</evidence>
<sequence length="848" mass="95332">MHQFSHELASLKQWVCWRLEPAPEKDKDSKIPYNPCNGRKASSTNPQTWTTVEAALAAKEKYLFTGVGFVFTKDDGLVGVDIDHCRNAKTGELSEKAVSIVQRANTYTEISPSGEGLHLFIKGRIPEGGNKNTKSGVEMYSFGRYFTMTGMRLDGTPDTVAEDNGTLAWIHETYIKPPKKAAAKRKKGNKPAKPLTDEEIIEKASATENGEAFMALWEGKWQESYSSQSEADMALCCKLAFWTGKNREQMDRLFRQSKLYREKWDVKHHADGATYGEETLSKAIETVSDSYRSGGDTSVFEYEGRYFRSKGEAVYALTNFIVKPVEMIVSEDETQLTADLVTFKGEIFRQTFMTTDFSNLQKFKNILNKRTIALSYTGSEGDLELLKNYISDLDWVRKTGVKALGLYHIAGRWVYVDSDGAMEAGGNVVQDVVQLEKYRNILSSLLSTDSLSPETLCDLGPLLLGYNEAPKTVAVLAWCAGCFLKSHLKKAQIKYPHLFLIGEAGSGKSNTLERVILPVFGPVKVAAATQVTAFTLMKDSASSNLVPQPLDEFKPSKIDKYKLDVLYNHMRDAYDGHEGTRGRADQSTVYYELTAPLIVAGEESPDESAIRERSIELLFSKKDLKSGECRRVFMRLCKMSDALGNLGRSLLEAALCTDAAEAEAWYTEALTHFDESLPSRILNNLACCGAGLRLLERLCKMKSLSWTQVFNITLDACYHYLTYAAKEYLLDGSLVNKGIIEQSLEIMARMGLDPRTQWSFLEGREQVAIRFNKVYDHYTKYRRDYAITGECLPYAQFLKQLRNSDLFITYKQVRFPDCNAKAYVLDFGLLQQRTDITNFNGSDIEPLA</sequence>
<dbReference type="STRING" id="258515.SAMN05192585_11092"/>
<feature type="domain" description="NrS-1 polymerase-like HBD" evidence="2">
    <location>
        <begin position="228"/>
        <end position="292"/>
    </location>
</feature>
<dbReference type="OrthoDB" id="9763644at2"/>
<proteinExistence type="predicted"/>
<evidence type="ECO:0000313" key="4">
    <source>
        <dbReference type="Proteomes" id="UP000199182"/>
    </source>
</evidence>
<protein>
    <recommendedName>
        <fullName evidence="2">NrS-1 polymerase-like HBD domain-containing protein</fullName>
    </recommendedName>
</protein>
<feature type="region of interest" description="Disordered" evidence="1">
    <location>
        <begin position="24"/>
        <end position="44"/>
    </location>
</feature>
<evidence type="ECO:0000259" key="2">
    <source>
        <dbReference type="Pfam" id="PF22763"/>
    </source>
</evidence>
<dbReference type="Proteomes" id="UP000199182">
    <property type="component" value="Unassembled WGS sequence"/>
</dbReference>